<keyword evidence="4" id="KW-1185">Reference proteome</keyword>
<protein>
    <submittedName>
        <fullName evidence="3">Ubiquitin and WLM domain-containing metalloprotease</fullName>
    </submittedName>
</protein>
<gene>
    <name evidence="3" type="ORF">Cob_v004721</name>
</gene>
<dbReference type="Gene3D" id="3.10.20.90">
    <property type="entry name" value="Phosphatidylinositol 3-kinase Catalytic Subunit, Chain A, domain 1"/>
    <property type="match status" value="1"/>
</dbReference>
<dbReference type="GO" id="GO:0006508">
    <property type="term" value="P:proteolysis"/>
    <property type="evidence" value="ECO:0007669"/>
    <property type="project" value="UniProtKB-KW"/>
</dbReference>
<dbReference type="Proteomes" id="UP000014480">
    <property type="component" value="Unassembled WGS sequence"/>
</dbReference>
<dbReference type="InterPro" id="IPR029071">
    <property type="entry name" value="Ubiquitin-like_domsf"/>
</dbReference>
<reference evidence="4" key="1">
    <citation type="journal article" date="2013" name="New Phytol.">
        <title>Comparative genomic and transcriptomic analyses reveal the hemibiotrophic stage shift of Colletotrichum fungi.</title>
        <authorList>
            <person name="Gan P."/>
            <person name="Ikeda K."/>
            <person name="Irieda H."/>
            <person name="Narusaka M."/>
            <person name="O'Connell R.J."/>
            <person name="Narusaka Y."/>
            <person name="Takano Y."/>
            <person name="Kubo Y."/>
            <person name="Shirasu K."/>
        </authorList>
    </citation>
    <scope>NUCLEOTIDE SEQUENCE [LARGE SCALE GENOMIC DNA]</scope>
    <source>
        <strain evidence="4">104-T / ATCC 96160 / CBS 514.97 / LARS 414 / MAFF 240422</strain>
    </source>
</reference>
<feature type="region of interest" description="Disordered" evidence="1">
    <location>
        <begin position="16"/>
        <end position="46"/>
    </location>
</feature>
<dbReference type="STRING" id="1213857.A0A484FXF8"/>
<dbReference type="EMBL" id="AMCV02000010">
    <property type="protein sequence ID" value="TDZ22573.1"/>
    <property type="molecule type" value="Genomic_DNA"/>
</dbReference>
<dbReference type="SUPFAM" id="SSF54236">
    <property type="entry name" value="Ubiquitin-like"/>
    <property type="match status" value="1"/>
</dbReference>
<evidence type="ECO:0000259" key="2">
    <source>
        <dbReference type="PROSITE" id="PS51397"/>
    </source>
</evidence>
<keyword evidence="3" id="KW-0645">Protease</keyword>
<feature type="compositionally biased region" description="Basic and acidic residues" evidence="1">
    <location>
        <begin position="355"/>
        <end position="370"/>
    </location>
</feature>
<dbReference type="InterPro" id="IPR013536">
    <property type="entry name" value="WLM_dom"/>
</dbReference>
<dbReference type="OrthoDB" id="49605at2759"/>
<evidence type="ECO:0000313" key="4">
    <source>
        <dbReference type="Proteomes" id="UP000014480"/>
    </source>
</evidence>
<dbReference type="PANTHER" id="PTHR47795:SF1">
    <property type="entry name" value="DNA-DEPENDENT METALLOPROTEASE WSS1 HOMOLOG 2"/>
    <property type="match status" value="1"/>
</dbReference>
<accession>A0A484FXF8</accession>
<keyword evidence="3" id="KW-0482">Metalloprotease</keyword>
<evidence type="ECO:0000256" key="1">
    <source>
        <dbReference type="SAM" id="MobiDB-lite"/>
    </source>
</evidence>
<organism evidence="3 4">
    <name type="scientific">Colletotrichum orbiculare (strain 104-T / ATCC 96160 / CBS 514.97 / LARS 414 / MAFF 240422)</name>
    <name type="common">Cucumber anthracnose fungus</name>
    <name type="synonym">Colletotrichum lagenarium</name>
    <dbReference type="NCBI Taxonomy" id="1213857"/>
    <lineage>
        <taxon>Eukaryota</taxon>
        <taxon>Fungi</taxon>
        <taxon>Dikarya</taxon>
        <taxon>Ascomycota</taxon>
        <taxon>Pezizomycotina</taxon>
        <taxon>Sordariomycetes</taxon>
        <taxon>Hypocreomycetidae</taxon>
        <taxon>Glomerellales</taxon>
        <taxon>Glomerellaceae</taxon>
        <taxon>Colletotrichum</taxon>
        <taxon>Colletotrichum orbiculare species complex</taxon>
    </lineage>
</organism>
<name>A0A484FXF8_COLOR</name>
<comment type="caution">
    <text evidence="3">The sequence shown here is derived from an EMBL/GenBank/DDBJ whole genome shotgun (WGS) entry which is preliminary data.</text>
</comment>
<dbReference type="AlphaFoldDB" id="A0A484FXF8"/>
<proteinExistence type="predicted"/>
<evidence type="ECO:0000313" key="3">
    <source>
        <dbReference type="EMBL" id="TDZ22573.1"/>
    </source>
</evidence>
<dbReference type="GO" id="GO:0008237">
    <property type="term" value="F:metallopeptidase activity"/>
    <property type="evidence" value="ECO:0007669"/>
    <property type="project" value="UniProtKB-KW"/>
</dbReference>
<keyword evidence="3" id="KW-0378">Hydrolase</keyword>
<dbReference type="GO" id="GO:0070628">
    <property type="term" value="F:proteasome binding"/>
    <property type="evidence" value="ECO:0007669"/>
    <property type="project" value="TreeGrafter"/>
</dbReference>
<dbReference type="PROSITE" id="PS51397">
    <property type="entry name" value="WLM"/>
    <property type="match status" value="1"/>
</dbReference>
<reference evidence="4" key="2">
    <citation type="journal article" date="2019" name="Mol. Plant Microbe Interact.">
        <title>Genome sequence resources for four phytopathogenic fungi from the Colletotrichum orbiculare species complex.</title>
        <authorList>
            <person name="Gan P."/>
            <person name="Tsushima A."/>
            <person name="Narusaka M."/>
            <person name="Narusaka Y."/>
            <person name="Takano Y."/>
            <person name="Kubo Y."/>
            <person name="Shirasu K."/>
        </authorList>
    </citation>
    <scope>GENOME REANNOTATION</scope>
    <source>
        <strain evidence="4">104-T / ATCC 96160 / CBS 514.97 / LARS 414 / MAFF 240422</strain>
    </source>
</reference>
<sequence length="377" mass="41961">MSHVLQSLEVLSRRWTAGNGDGHRSSSCDHPSVMAEHRNESEYDSSEEVITITLSHRNTPHTFKYPADGTITHLSEDVEDALSIPASNQKFIVPKLGLVKPPFKDPEMSLSALEGKKIMLIGVEAKKVASMQAASEFAARRNAARSAARRKHRPTARRDQAKSQAYSTYTFMSVRPLRGLPRPERSLALLEKLKEDPGIRAAMTKHKFSVGLLTEMEPLSNTQSSHEGTTRLLGLNRNQGEVIELRLRTDAHDGYRDYKTIRKTLCHELAHNVHGPHDRNFWDLCHQIEREVDAADWKHGGQTVGEATSHYAPGEDDEEDVEDHGGWEGGDFVVGGSVADSTGLSRREILARAAEERMRKMNMERRDGGKPDSGASS</sequence>
<feature type="region of interest" description="Disordered" evidence="1">
    <location>
        <begin position="303"/>
        <end position="339"/>
    </location>
</feature>
<dbReference type="PANTHER" id="PTHR47795">
    <property type="entry name" value="UBIQUITIN AND WLM DOMAIN-CONTAINING METALLOPROTEASE SPCC1442.07C"/>
    <property type="match status" value="1"/>
</dbReference>
<feature type="region of interest" description="Disordered" evidence="1">
    <location>
        <begin position="355"/>
        <end position="377"/>
    </location>
</feature>
<dbReference type="Pfam" id="PF08325">
    <property type="entry name" value="WLM"/>
    <property type="match status" value="1"/>
</dbReference>
<feature type="domain" description="WLM" evidence="2">
    <location>
        <begin position="162"/>
        <end position="359"/>
    </location>
</feature>